<feature type="region of interest" description="Disordered" evidence="8">
    <location>
        <begin position="317"/>
        <end position="401"/>
    </location>
</feature>
<dbReference type="InterPro" id="IPR003368">
    <property type="entry name" value="POMP_repeat"/>
</dbReference>
<dbReference type="EMBL" id="JAQMWT010000340">
    <property type="protein sequence ID" value="KAJ8604082.1"/>
    <property type="molecule type" value="Genomic_DNA"/>
</dbReference>
<evidence type="ECO:0000313" key="9">
    <source>
        <dbReference type="EMBL" id="KAJ8604082.1"/>
    </source>
</evidence>
<dbReference type="AlphaFoldDB" id="A0AAD7UER4"/>
<comment type="subcellular location">
    <subcellularLocation>
        <location evidence="1">Cell envelope</location>
    </subcellularLocation>
    <subcellularLocation>
        <location evidence="2">Cell outer membrane</location>
    </subcellularLocation>
    <subcellularLocation>
        <location evidence="3">Secreted</location>
    </subcellularLocation>
</comment>
<evidence type="ECO:0000313" key="10">
    <source>
        <dbReference type="Proteomes" id="UP001230188"/>
    </source>
</evidence>
<evidence type="ECO:0000256" key="3">
    <source>
        <dbReference type="ARBA" id="ARBA00004613"/>
    </source>
</evidence>
<evidence type="ECO:0000256" key="6">
    <source>
        <dbReference type="ARBA" id="ARBA00023136"/>
    </source>
</evidence>
<proteinExistence type="predicted"/>
<evidence type="ECO:0000256" key="8">
    <source>
        <dbReference type="SAM" id="MobiDB-lite"/>
    </source>
</evidence>
<evidence type="ECO:0000256" key="5">
    <source>
        <dbReference type="ARBA" id="ARBA00022729"/>
    </source>
</evidence>
<accession>A0AAD7UER4</accession>
<reference evidence="9" key="1">
    <citation type="submission" date="2023-01" db="EMBL/GenBank/DDBJ databases">
        <title>Metagenome sequencing of chrysophaentin producing Chrysophaeum taylorii.</title>
        <authorList>
            <person name="Davison J."/>
            <person name="Bewley C."/>
        </authorList>
    </citation>
    <scope>NUCLEOTIDE SEQUENCE</scope>
    <source>
        <strain evidence="9">NIES-1699</strain>
    </source>
</reference>
<dbReference type="Pfam" id="PF02415">
    <property type="entry name" value="Chlam_PMP"/>
    <property type="match status" value="1"/>
</dbReference>
<dbReference type="Proteomes" id="UP001230188">
    <property type="component" value="Unassembled WGS sequence"/>
</dbReference>
<organism evidence="9 10">
    <name type="scientific">Chrysophaeum taylorii</name>
    <dbReference type="NCBI Taxonomy" id="2483200"/>
    <lineage>
        <taxon>Eukaryota</taxon>
        <taxon>Sar</taxon>
        <taxon>Stramenopiles</taxon>
        <taxon>Ochrophyta</taxon>
        <taxon>Pelagophyceae</taxon>
        <taxon>Pelagomonadales</taxon>
        <taxon>Pelagomonadaceae</taxon>
        <taxon>Chrysophaeum</taxon>
    </lineage>
</organism>
<sequence length="401" mass="42765">MLWVAAVLAGVAWAEQLPASVFEMSDHLVEISPRDEVDEEDRSQRLEESRSVFVADFLELNASRMIPGLEIVMAADIELESELYMRNEVNITSTRGKVFTLDAGSSSDEKRRVFNVIRTRLCLSDVRMRGGTGDPGAAMIIQDYSTVWLQRVVISANRVLDHNAHGGGIALVGSSYLYLKDSAIGFNEAAHGAALQVTESYAYAENTVFKKNTASNSGGAISMRGDSKAHSAFMRCSYCVIKGNEANFLGFFPMPGGAISVETGADFYCEYSQIKQNTGMSDVDAKAKSTATGTLFDISDVTTSTHHSGIAEFTQVSYEPSPAPSLPRTPGPSVPPTPLPTAFPSTAMPSTATPSLVPTPDAPSCPGSDARSCPGPDELPDASPDSFSNGFADCDADEPAD</sequence>
<evidence type="ECO:0008006" key="11">
    <source>
        <dbReference type="Google" id="ProtNLM"/>
    </source>
</evidence>
<evidence type="ECO:0000256" key="2">
    <source>
        <dbReference type="ARBA" id="ARBA00004442"/>
    </source>
</evidence>
<keyword evidence="6" id="KW-0472">Membrane</keyword>
<evidence type="ECO:0000256" key="7">
    <source>
        <dbReference type="ARBA" id="ARBA00023237"/>
    </source>
</evidence>
<dbReference type="NCBIfam" id="TIGR01376">
    <property type="entry name" value="POMP_repeat"/>
    <property type="match status" value="1"/>
</dbReference>
<feature type="compositionally biased region" description="Pro residues" evidence="8">
    <location>
        <begin position="321"/>
        <end position="341"/>
    </location>
</feature>
<protein>
    <recommendedName>
        <fullName evidence="11">Right handed beta helix domain-containing protein</fullName>
    </recommendedName>
</protein>
<keyword evidence="5" id="KW-0732">Signal</keyword>
<evidence type="ECO:0000256" key="4">
    <source>
        <dbReference type="ARBA" id="ARBA00022525"/>
    </source>
</evidence>
<gene>
    <name evidence="9" type="ORF">CTAYLR_001793</name>
</gene>
<dbReference type="InterPro" id="IPR011050">
    <property type="entry name" value="Pectin_lyase_fold/virulence"/>
</dbReference>
<keyword evidence="10" id="KW-1185">Reference proteome</keyword>
<keyword evidence="4" id="KW-0964">Secreted</keyword>
<dbReference type="GO" id="GO:0005576">
    <property type="term" value="C:extracellular region"/>
    <property type="evidence" value="ECO:0007669"/>
    <property type="project" value="UniProtKB-SubCell"/>
</dbReference>
<keyword evidence="7" id="KW-0998">Cell outer membrane</keyword>
<dbReference type="SUPFAM" id="SSF51126">
    <property type="entry name" value="Pectin lyase-like"/>
    <property type="match status" value="1"/>
</dbReference>
<evidence type="ECO:0000256" key="1">
    <source>
        <dbReference type="ARBA" id="ARBA00004196"/>
    </source>
</evidence>
<name>A0AAD7UER4_9STRA</name>
<feature type="compositionally biased region" description="Polar residues" evidence="8">
    <location>
        <begin position="347"/>
        <end position="356"/>
    </location>
</feature>
<comment type="caution">
    <text evidence="9">The sequence shown here is derived from an EMBL/GenBank/DDBJ whole genome shotgun (WGS) entry which is preliminary data.</text>
</comment>